<protein>
    <recommendedName>
        <fullName evidence="3">RRM domain-containing protein</fullName>
    </recommendedName>
</protein>
<evidence type="ECO:0000313" key="1">
    <source>
        <dbReference type="EMBL" id="KAF2166318.1"/>
    </source>
</evidence>
<proteinExistence type="predicted"/>
<dbReference type="RefSeq" id="XP_033667207.1">
    <property type="nucleotide sequence ID" value="XM_033812927.1"/>
</dbReference>
<dbReference type="Proteomes" id="UP000799537">
    <property type="component" value="Unassembled WGS sequence"/>
</dbReference>
<dbReference type="EMBL" id="ML993597">
    <property type="protein sequence ID" value="KAF2166318.1"/>
    <property type="molecule type" value="Genomic_DNA"/>
</dbReference>
<keyword evidence="2" id="KW-1185">Reference proteome</keyword>
<reference evidence="1" key="1">
    <citation type="journal article" date="2020" name="Stud. Mycol.">
        <title>101 Dothideomycetes genomes: a test case for predicting lifestyles and emergence of pathogens.</title>
        <authorList>
            <person name="Haridas S."/>
            <person name="Albert R."/>
            <person name="Binder M."/>
            <person name="Bloem J."/>
            <person name="Labutti K."/>
            <person name="Salamov A."/>
            <person name="Andreopoulos B."/>
            <person name="Baker S."/>
            <person name="Barry K."/>
            <person name="Bills G."/>
            <person name="Bluhm B."/>
            <person name="Cannon C."/>
            <person name="Castanera R."/>
            <person name="Culley D."/>
            <person name="Daum C."/>
            <person name="Ezra D."/>
            <person name="Gonzalez J."/>
            <person name="Henrissat B."/>
            <person name="Kuo A."/>
            <person name="Liang C."/>
            <person name="Lipzen A."/>
            <person name="Lutzoni F."/>
            <person name="Magnuson J."/>
            <person name="Mondo S."/>
            <person name="Nolan M."/>
            <person name="Ohm R."/>
            <person name="Pangilinan J."/>
            <person name="Park H.-J."/>
            <person name="Ramirez L."/>
            <person name="Alfaro M."/>
            <person name="Sun H."/>
            <person name="Tritt A."/>
            <person name="Yoshinaga Y."/>
            <person name="Zwiers L.-H."/>
            <person name="Turgeon B."/>
            <person name="Goodwin S."/>
            <person name="Spatafora J."/>
            <person name="Crous P."/>
            <person name="Grigoriev I."/>
        </authorList>
    </citation>
    <scope>NUCLEOTIDE SEQUENCE</scope>
    <source>
        <strain evidence="1">ATCC 36951</strain>
    </source>
</reference>
<gene>
    <name evidence="1" type="ORF">M409DRAFT_55161</name>
</gene>
<dbReference type="AlphaFoldDB" id="A0A6A6CJF2"/>
<name>A0A6A6CJF2_ZASCE</name>
<dbReference type="GeneID" id="54566199"/>
<organism evidence="1 2">
    <name type="scientific">Zasmidium cellare ATCC 36951</name>
    <dbReference type="NCBI Taxonomy" id="1080233"/>
    <lineage>
        <taxon>Eukaryota</taxon>
        <taxon>Fungi</taxon>
        <taxon>Dikarya</taxon>
        <taxon>Ascomycota</taxon>
        <taxon>Pezizomycotina</taxon>
        <taxon>Dothideomycetes</taxon>
        <taxon>Dothideomycetidae</taxon>
        <taxon>Mycosphaerellales</taxon>
        <taxon>Mycosphaerellaceae</taxon>
        <taxon>Zasmidium</taxon>
    </lineage>
</organism>
<evidence type="ECO:0008006" key="3">
    <source>
        <dbReference type="Google" id="ProtNLM"/>
    </source>
</evidence>
<evidence type="ECO:0000313" key="2">
    <source>
        <dbReference type="Proteomes" id="UP000799537"/>
    </source>
</evidence>
<sequence>MSSGTLAFFDGLPLVTSDTIPVLRRFLLRKLGEESPSVDSKMYWPVDRHNMTLGIAVVRFATDVEAQEAIDNLEGRRTARFGSSAAFVQQPSLRKEDLTKKYSFVSWNAHSAVYCRLLNCGDFSTDLLQQMDAASEQLPMGCDCTPMPMPMARPMDLRSDGGHLDPSSTTSTSHHPIITNTIGTCHTLTAATSSAP</sequence>
<accession>A0A6A6CJF2</accession>